<dbReference type="GO" id="GO:0016020">
    <property type="term" value="C:membrane"/>
    <property type="evidence" value="ECO:0007669"/>
    <property type="project" value="TreeGrafter"/>
</dbReference>
<dbReference type="PANTHER" id="PTHR44196:SF1">
    <property type="entry name" value="DEHYDROGENASE_REDUCTASE SDR FAMILY MEMBER 7B"/>
    <property type="match status" value="1"/>
</dbReference>
<sequence length="481" mass="52108">MPAKPNLKPLDQQSIIITGATSGIGLSTARRAAKAGACVFLIARGESDLKALVEELQQEGARVAYAVADVADYDALAEAADKCRRLFGGFDTWVNNAGVSIYGPIRETTLEDQHQLFETNYWGVVNGSLIAAEHLRAQPDGGTIVNVGSVLGDAPMPVQGVYSASKHAVKGFTNAFRMELMREGSPVAVSLVKPAAVDTPYPKHARNLTGYAVQNPQPVYATHVVADTVLWCATHPIREITVGGGGRVIASFYALLPGLAEPLFARFAPVAMRDRGSAYQPYDDGLYDPTDDGLDEEVHYPMVRQFSALAEVRKHPGITAGSLALVATAALVTLLLTQRTGPRRFEEIRDRIDPRGWIDAEALRHRFDDISRGLTERAGEVSDRVGDLGDDARHEARKLMKRGQRAVSDKQRRKYAREARLYAEETGRSARRYAGDAGRYAKDHGREGGALLAVATIAAAIGAAALESRRPDSRVRRLTGL</sequence>
<dbReference type="InterPro" id="IPR020904">
    <property type="entry name" value="Sc_DH/Rdtase_CS"/>
</dbReference>
<evidence type="ECO:0000256" key="3">
    <source>
        <dbReference type="RuleBase" id="RU000363"/>
    </source>
</evidence>
<dbReference type="EMBL" id="NCEQ01000007">
    <property type="protein sequence ID" value="OYX56695.1"/>
    <property type="molecule type" value="Genomic_DNA"/>
</dbReference>
<dbReference type="InterPro" id="IPR002347">
    <property type="entry name" value="SDR_fam"/>
</dbReference>
<evidence type="ECO:0000256" key="1">
    <source>
        <dbReference type="ARBA" id="ARBA00006484"/>
    </source>
</evidence>
<dbReference type="PRINTS" id="PR00080">
    <property type="entry name" value="SDRFAMILY"/>
</dbReference>
<dbReference type="PRINTS" id="PR00081">
    <property type="entry name" value="GDHRDH"/>
</dbReference>
<dbReference type="Gene3D" id="3.40.50.720">
    <property type="entry name" value="NAD(P)-binding Rossmann-like Domain"/>
    <property type="match status" value="1"/>
</dbReference>
<accession>A0A258HI51</accession>
<evidence type="ECO:0000313" key="5">
    <source>
        <dbReference type="EMBL" id="OYX56695.1"/>
    </source>
</evidence>
<evidence type="ECO:0000256" key="2">
    <source>
        <dbReference type="ARBA" id="ARBA00023002"/>
    </source>
</evidence>
<dbReference type="InterPro" id="IPR036291">
    <property type="entry name" value="NAD(P)-bd_dom_sf"/>
</dbReference>
<comment type="caution">
    <text evidence="5">The sequence shown here is derived from an EMBL/GenBank/DDBJ whole genome shotgun (WGS) entry which is preliminary data.</text>
</comment>
<dbReference type="PROSITE" id="PS00061">
    <property type="entry name" value="ADH_SHORT"/>
    <property type="match status" value="1"/>
</dbReference>
<gene>
    <name evidence="5" type="ORF">B7Y86_07910</name>
</gene>
<comment type="similarity">
    <text evidence="1 3">Belongs to the short-chain dehydrogenases/reductases (SDR) family.</text>
</comment>
<protein>
    <submittedName>
        <fullName evidence="5">Short-chain dehydrogenase</fullName>
    </submittedName>
</protein>
<evidence type="ECO:0000259" key="4">
    <source>
        <dbReference type="SMART" id="SM00822"/>
    </source>
</evidence>
<dbReference type="PANTHER" id="PTHR44196">
    <property type="entry name" value="DEHYDROGENASE/REDUCTASE SDR FAMILY MEMBER 7B"/>
    <property type="match status" value="1"/>
</dbReference>
<evidence type="ECO:0000313" key="6">
    <source>
        <dbReference type="Proteomes" id="UP000216147"/>
    </source>
</evidence>
<feature type="domain" description="Ketoreductase" evidence="4">
    <location>
        <begin position="13"/>
        <end position="200"/>
    </location>
</feature>
<dbReference type="GO" id="GO:0016491">
    <property type="term" value="F:oxidoreductase activity"/>
    <property type="evidence" value="ECO:0007669"/>
    <property type="project" value="UniProtKB-KW"/>
</dbReference>
<name>A0A258HI51_9CAUL</name>
<dbReference type="NCBIfam" id="NF005495">
    <property type="entry name" value="PRK07109.1"/>
    <property type="match status" value="1"/>
</dbReference>
<proteinExistence type="inferred from homology"/>
<dbReference type="Proteomes" id="UP000216147">
    <property type="component" value="Unassembled WGS sequence"/>
</dbReference>
<dbReference type="AlphaFoldDB" id="A0A258HI51"/>
<dbReference type="SMART" id="SM00822">
    <property type="entry name" value="PKS_KR"/>
    <property type="match status" value="1"/>
</dbReference>
<dbReference type="SUPFAM" id="SSF51735">
    <property type="entry name" value="NAD(P)-binding Rossmann-fold domains"/>
    <property type="match status" value="1"/>
</dbReference>
<keyword evidence="2" id="KW-0560">Oxidoreductase</keyword>
<dbReference type="Pfam" id="PF00106">
    <property type="entry name" value="adh_short"/>
    <property type="match status" value="1"/>
</dbReference>
<dbReference type="InterPro" id="IPR057326">
    <property type="entry name" value="KR_dom"/>
</dbReference>
<reference evidence="5 6" key="1">
    <citation type="submission" date="2017-03" db="EMBL/GenBank/DDBJ databases">
        <title>Lifting the veil on microbial sulfur biogeochemistry in mining wastewaters.</title>
        <authorList>
            <person name="Kantor R.S."/>
            <person name="Colenbrander Nelson T."/>
            <person name="Marshall S."/>
            <person name="Bennett D."/>
            <person name="Apte S."/>
            <person name="Camacho D."/>
            <person name="Thomas B.C."/>
            <person name="Warren L.A."/>
            <person name="Banfield J.F."/>
        </authorList>
    </citation>
    <scope>NUCLEOTIDE SEQUENCE [LARGE SCALE GENOMIC DNA]</scope>
    <source>
        <strain evidence="5">32-68-21</strain>
    </source>
</reference>
<organism evidence="5 6">
    <name type="scientific">Brevundimonas subvibrioides</name>
    <dbReference type="NCBI Taxonomy" id="74313"/>
    <lineage>
        <taxon>Bacteria</taxon>
        <taxon>Pseudomonadati</taxon>
        <taxon>Pseudomonadota</taxon>
        <taxon>Alphaproteobacteria</taxon>
        <taxon>Caulobacterales</taxon>
        <taxon>Caulobacteraceae</taxon>
        <taxon>Brevundimonas</taxon>
    </lineage>
</organism>